<evidence type="ECO:0000313" key="2">
    <source>
        <dbReference type="Proteomes" id="UP000320762"/>
    </source>
</evidence>
<accession>A0A550CZQ1</accession>
<dbReference type="EMBL" id="VDMD01000001">
    <property type="protein sequence ID" value="TRM70269.1"/>
    <property type="molecule type" value="Genomic_DNA"/>
</dbReference>
<proteinExistence type="predicted"/>
<gene>
    <name evidence="1" type="ORF">BD626DRAFT_476851</name>
</gene>
<dbReference type="Proteomes" id="UP000320762">
    <property type="component" value="Unassembled WGS sequence"/>
</dbReference>
<comment type="caution">
    <text evidence="1">The sequence shown here is derived from an EMBL/GenBank/DDBJ whole genome shotgun (WGS) entry which is preliminary data.</text>
</comment>
<sequence length="203" mass="22980">MQRRWCPPSTLVTTPHRLHILGDRLMIQHLRTRLVSHGPVKSHLQWTLLASTGPPSAHPPPTGSWNRMANRSMALPSTPTWVALFLKSTRLRMLIHERMLWATTPTGAPLLRHPLRHLPRRPLLSSLPEMLLLPSLSRVSDSLRSNRHTKTANLDISIQPSMISEPASMDIPRPLSLQRPLPPSLCRPRLFSLPQILSHFLTA</sequence>
<organism evidence="1 2">
    <name type="scientific">Schizophyllum amplum</name>
    <dbReference type="NCBI Taxonomy" id="97359"/>
    <lineage>
        <taxon>Eukaryota</taxon>
        <taxon>Fungi</taxon>
        <taxon>Dikarya</taxon>
        <taxon>Basidiomycota</taxon>
        <taxon>Agaricomycotina</taxon>
        <taxon>Agaricomycetes</taxon>
        <taxon>Agaricomycetidae</taxon>
        <taxon>Agaricales</taxon>
        <taxon>Schizophyllaceae</taxon>
        <taxon>Schizophyllum</taxon>
    </lineage>
</organism>
<dbReference type="AlphaFoldDB" id="A0A550CZQ1"/>
<keyword evidence="2" id="KW-1185">Reference proteome</keyword>
<protein>
    <submittedName>
        <fullName evidence="1">Uncharacterized protein</fullName>
    </submittedName>
</protein>
<reference evidence="1 2" key="1">
    <citation type="journal article" date="2019" name="New Phytol.">
        <title>Comparative genomics reveals unique wood-decay strategies and fruiting body development in the Schizophyllaceae.</title>
        <authorList>
            <person name="Almasi E."/>
            <person name="Sahu N."/>
            <person name="Krizsan K."/>
            <person name="Balint B."/>
            <person name="Kovacs G.M."/>
            <person name="Kiss B."/>
            <person name="Cseklye J."/>
            <person name="Drula E."/>
            <person name="Henrissat B."/>
            <person name="Nagy I."/>
            <person name="Chovatia M."/>
            <person name="Adam C."/>
            <person name="LaButti K."/>
            <person name="Lipzen A."/>
            <person name="Riley R."/>
            <person name="Grigoriev I.V."/>
            <person name="Nagy L.G."/>
        </authorList>
    </citation>
    <scope>NUCLEOTIDE SEQUENCE [LARGE SCALE GENOMIC DNA]</scope>
    <source>
        <strain evidence="1 2">NL-1724</strain>
    </source>
</reference>
<evidence type="ECO:0000313" key="1">
    <source>
        <dbReference type="EMBL" id="TRM70269.1"/>
    </source>
</evidence>
<name>A0A550CZQ1_9AGAR</name>